<proteinExistence type="predicted"/>
<name>A0A1B6JLD0_9HEMI</name>
<feature type="region of interest" description="Disordered" evidence="1">
    <location>
        <begin position="97"/>
        <end position="120"/>
    </location>
</feature>
<feature type="compositionally biased region" description="Basic residues" evidence="1">
    <location>
        <begin position="21"/>
        <end position="36"/>
    </location>
</feature>
<evidence type="ECO:0000313" key="2">
    <source>
        <dbReference type="EMBL" id="JAT00077.1"/>
    </source>
</evidence>
<feature type="compositionally biased region" description="Acidic residues" evidence="1">
    <location>
        <begin position="104"/>
        <end position="120"/>
    </location>
</feature>
<dbReference type="AlphaFoldDB" id="A0A1B6JLD0"/>
<accession>A0A1B6JLD0</accession>
<sequence length="217" mass="24304">GQPTKSVKLTPEQVRPYPKAPPRKMTGKRGGRKPGRCRILTDTPEKHEIMAIKQEKVSKKAGKLASKEKTNEKINSLKVRSKPIVLTCKNQNQGRKFLTFDDSSTSDEDIPEEDSDSVDDICDWPPQPMESDDGIDKPVQAGDFCLTLLSGKKSTRNFVVEVLDVDELANVYSVKYLKKADSTRNNFVYDKDDIFELSGCEIISKLPKPISNSSRGR</sequence>
<feature type="region of interest" description="Disordered" evidence="1">
    <location>
        <begin position="1"/>
        <end position="39"/>
    </location>
</feature>
<feature type="non-terminal residue" evidence="2">
    <location>
        <position position="1"/>
    </location>
</feature>
<evidence type="ECO:0000256" key="1">
    <source>
        <dbReference type="SAM" id="MobiDB-lite"/>
    </source>
</evidence>
<feature type="non-terminal residue" evidence="2">
    <location>
        <position position="217"/>
    </location>
</feature>
<protein>
    <submittedName>
        <fullName evidence="2">Uncharacterized protein</fullName>
    </submittedName>
</protein>
<gene>
    <name evidence="2" type="ORF">g.55899</name>
</gene>
<organism evidence="2">
    <name type="scientific">Homalodisca liturata</name>
    <dbReference type="NCBI Taxonomy" id="320908"/>
    <lineage>
        <taxon>Eukaryota</taxon>
        <taxon>Metazoa</taxon>
        <taxon>Ecdysozoa</taxon>
        <taxon>Arthropoda</taxon>
        <taxon>Hexapoda</taxon>
        <taxon>Insecta</taxon>
        <taxon>Pterygota</taxon>
        <taxon>Neoptera</taxon>
        <taxon>Paraneoptera</taxon>
        <taxon>Hemiptera</taxon>
        <taxon>Auchenorrhyncha</taxon>
        <taxon>Membracoidea</taxon>
        <taxon>Cicadellidae</taxon>
        <taxon>Cicadellinae</taxon>
        <taxon>Proconiini</taxon>
        <taxon>Homalodisca</taxon>
    </lineage>
</organism>
<reference evidence="2" key="1">
    <citation type="submission" date="2015-11" db="EMBL/GenBank/DDBJ databases">
        <title>De novo transcriptome assembly of four potential Pierce s Disease insect vectors from Arizona vineyards.</title>
        <authorList>
            <person name="Tassone E.E."/>
        </authorList>
    </citation>
    <scope>NUCLEOTIDE SEQUENCE</scope>
</reference>
<dbReference type="EMBL" id="GECU01007630">
    <property type="protein sequence ID" value="JAT00077.1"/>
    <property type="molecule type" value="Transcribed_RNA"/>
</dbReference>